<gene>
    <name evidence="8" type="ORF">PAAG_00630</name>
</gene>
<feature type="compositionally biased region" description="Pro residues" evidence="6">
    <location>
        <begin position="86"/>
        <end position="105"/>
    </location>
</feature>
<dbReference type="PANTHER" id="PTHR46212:SF3">
    <property type="entry name" value="GH27120P"/>
    <property type="match status" value="1"/>
</dbReference>
<evidence type="ECO:0000256" key="1">
    <source>
        <dbReference type="ARBA" id="ARBA00004496"/>
    </source>
</evidence>
<reference evidence="8 9" key="1">
    <citation type="journal article" date="2011" name="PLoS Genet.">
        <title>Comparative genomic analysis of human fungal pathogens causing paracoccidioidomycosis.</title>
        <authorList>
            <person name="Desjardins C.A."/>
            <person name="Champion M.D."/>
            <person name="Holder J.W."/>
            <person name="Muszewska A."/>
            <person name="Goldberg J."/>
            <person name="Bailao A.M."/>
            <person name="Brigido M.M."/>
            <person name="Ferreira M.E."/>
            <person name="Garcia A.M."/>
            <person name="Grynberg M."/>
            <person name="Gujja S."/>
            <person name="Heiman D.I."/>
            <person name="Henn M.R."/>
            <person name="Kodira C.D."/>
            <person name="Leon-Narvaez H."/>
            <person name="Longo L.V."/>
            <person name="Ma L.J."/>
            <person name="Malavazi I."/>
            <person name="Matsuo A.L."/>
            <person name="Morais F.V."/>
            <person name="Pereira M."/>
            <person name="Rodriguez-Brito S."/>
            <person name="Sakthikumar S."/>
            <person name="Salem-Izacc S.M."/>
            <person name="Sykes S.M."/>
            <person name="Teixeira M.M."/>
            <person name="Vallejo M.C."/>
            <person name="Walter M.E."/>
            <person name="Yandava C."/>
            <person name="Young S."/>
            <person name="Zeng Q."/>
            <person name="Zucker J."/>
            <person name="Felipe M.S."/>
            <person name="Goldman G.H."/>
            <person name="Haas B.J."/>
            <person name="McEwen J.G."/>
            <person name="Nino-Vega G."/>
            <person name="Puccia R."/>
            <person name="San-Blas G."/>
            <person name="Soares C.M."/>
            <person name="Birren B.W."/>
            <person name="Cuomo C.A."/>
        </authorList>
    </citation>
    <scope>NUCLEOTIDE SEQUENCE [LARGE SCALE GENOMIC DNA]</scope>
    <source>
        <strain evidence="9">ATCC MYA-826 / Pb01</strain>
    </source>
</reference>
<evidence type="ECO:0000256" key="3">
    <source>
        <dbReference type="ARBA" id="ARBA00022723"/>
    </source>
</evidence>
<name>C1GQ35_PARBA</name>
<dbReference type="SUPFAM" id="SSF47473">
    <property type="entry name" value="EF-hand"/>
    <property type="match status" value="1"/>
</dbReference>
<feature type="compositionally biased region" description="Pro residues" evidence="6">
    <location>
        <begin position="152"/>
        <end position="164"/>
    </location>
</feature>
<keyword evidence="9" id="KW-1185">Reference proteome</keyword>
<keyword evidence="5" id="KW-0106">Calcium</keyword>
<dbReference type="GO" id="GO:0048306">
    <property type="term" value="F:calcium-dependent protein binding"/>
    <property type="evidence" value="ECO:0007669"/>
    <property type="project" value="UniProtKB-ARBA"/>
</dbReference>
<dbReference type="RefSeq" id="XP_015700865.1">
    <property type="nucleotide sequence ID" value="XM_015844084.1"/>
</dbReference>
<dbReference type="InterPro" id="IPR002048">
    <property type="entry name" value="EF_hand_dom"/>
</dbReference>
<dbReference type="STRING" id="502779.C1GQ35"/>
<dbReference type="EMBL" id="KN293993">
    <property type="protein sequence ID" value="EEH37709.2"/>
    <property type="molecule type" value="Genomic_DNA"/>
</dbReference>
<evidence type="ECO:0000313" key="8">
    <source>
        <dbReference type="EMBL" id="EEH37709.2"/>
    </source>
</evidence>
<dbReference type="Pfam" id="PF13499">
    <property type="entry name" value="EF-hand_7"/>
    <property type="match status" value="1"/>
</dbReference>
<feature type="domain" description="EF-hand" evidence="7">
    <location>
        <begin position="234"/>
        <end position="269"/>
    </location>
</feature>
<feature type="region of interest" description="Disordered" evidence="6">
    <location>
        <begin position="54"/>
        <end position="173"/>
    </location>
</feature>
<sequence>MAYKGAYNPDALPASPFIGMLSQSSRLVFDNIVVNVPLFIFQVAQMLGAMSARPDANQGRVPVPPPKNGQLPQHHRVSPQSQIAHQPPPAQHNFPRPGPGGPPSTAPGQVPGPYQRGAPNPNTTGRLYSPPPQNYGSGPRPTHPTQNRPPATYRPPRTPQPSEPEPNDPNDLSRLFQAANASGSGALSESELGPALVNADYTAFDSNTVKMMIQMFDKDGSGTVGYDEFVALWRFLAAWRELFIRFDEDCSGRISLAEFSKALVAFGYTLSPPFVGMIFSIFESRGRSRVAPVTCPKDGMSFDLFVQACITLKRMTDVFKRYDDDRDGYVTLGFEEFLTECLRLRE</sequence>
<evidence type="ECO:0000256" key="2">
    <source>
        <dbReference type="ARBA" id="ARBA00022490"/>
    </source>
</evidence>
<dbReference type="GeneID" id="9100399"/>
<evidence type="ECO:0000256" key="5">
    <source>
        <dbReference type="ARBA" id="ARBA00022837"/>
    </source>
</evidence>
<dbReference type="PANTHER" id="PTHR46212">
    <property type="entry name" value="PEFLIN"/>
    <property type="match status" value="1"/>
</dbReference>
<keyword evidence="2" id="KW-0963">Cytoplasm</keyword>
<dbReference type="SMART" id="SM00054">
    <property type="entry name" value="EFh"/>
    <property type="match status" value="3"/>
</dbReference>
<dbReference type="Gene3D" id="1.10.238.10">
    <property type="entry name" value="EF-hand"/>
    <property type="match status" value="1"/>
</dbReference>
<evidence type="ECO:0000259" key="7">
    <source>
        <dbReference type="PROSITE" id="PS50222"/>
    </source>
</evidence>
<dbReference type="KEGG" id="pbl:PAAG_00630"/>
<dbReference type="Proteomes" id="UP000002059">
    <property type="component" value="Partially assembled WGS sequence"/>
</dbReference>
<dbReference type="VEuPathDB" id="FungiDB:PAAG_00630"/>
<dbReference type="PROSITE" id="PS00018">
    <property type="entry name" value="EF_HAND_1"/>
    <property type="match status" value="1"/>
</dbReference>
<evidence type="ECO:0000256" key="4">
    <source>
        <dbReference type="ARBA" id="ARBA00022737"/>
    </source>
</evidence>
<keyword evidence="3" id="KW-0479">Metal-binding</keyword>
<dbReference type="OMA" id="YNKSYNP"/>
<dbReference type="HOGENOM" id="CLU_051357_0_0_1"/>
<dbReference type="GO" id="GO:0005737">
    <property type="term" value="C:cytoplasm"/>
    <property type="evidence" value="ECO:0007669"/>
    <property type="project" value="UniProtKB-SubCell"/>
</dbReference>
<proteinExistence type="predicted"/>
<dbReference type="InterPro" id="IPR018247">
    <property type="entry name" value="EF_Hand_1_Ca_BS"/>
</dbReference>
<dbReference type="InterPro" id="IPR051426">
    <property type="entry name" value="Peflin/Sorcin_CaBP"/>
</dbReference>
<protein>
    <submittedName>
        <fullName evidence="8">Peflin</fullName>
    </submittedName>
</protein>
<dbReference type="CDD" id="cd16180">
    <property type="entry name" value="EFh_PEF_Group_I"/>
    <property type="match status" value="1"/>
</dbReference>
<keyword evidence="4" id="KW-0677">Repeat</keyword>
<dbReference type="PROSITE" id="PS50222">
    <property type="entry name" value="EF_HAND_2"/>
    <property type="match status" value="1"/>
</dbReference>
<accession>C1GQ35</accession>
<dbReference type="OrthoDB" id="186625at2759"/>
<dbReference type="GO" id="GO:0005509">
    <property type="term" value="F:calcium ion binding"/>
    <property type="evidence" value="ECO:0007669"/>
    <property type="project" value="InterPro"/>
</dbReference>
<organism evidence="8 9">
    <name type="scientific">Paracoccidioides lutzii (strain ATCC MYA-826 / Pb01)</name>
    <name type="common">Paracoccidioides brasiliensis</name>
    <dbReference type="NCBI Taxonomy" id="502779"/>
    <lineage>
        <taxon>Eukaryota</taxon>
        <taxon>Fungi</taxon>
        <taxon>Dikarya</taxon>
        <taxon>Ascomycota</taxon>
        <taxon>Pezizomycotina</taxon>
        <taxon>Eurotiomycetes</taxon>
        <taxon>Eurotiomycetidae</taxon>
        <taxon>Onygenales</taxon>
        <taxon>Ajellomycetaceae</taxon>
        <taxon>Paracoccidioides</taxon>
    </lineage>
</organism>
<evidence type="ECO:0000256" key="6">
    <source>
        <dbReference type="SAM" id="MobiDB-lite"/>
    </source>
</evidence>
<dbReference type="eggNOG" id="KOG0037">
    <property type="taxonomic scope" value="Eukaryota"/>
</dbReference>
<evidence type="ECO:0000313" key="9">
    <source>
        <dbReference type="Proteomes" id="UP000002059"/>
    </source>
</evidence>
<dbReference type="Pfam" id="PF13202">
    <property type="entry name" value="EF-hand_5"/>
    <property type="match status" value="1"/>
</dbReference>
<comment type="subcellular location">
    <subcellularLocation>
        <location evidence="1">Cytoplasm</location>
    </subcellularLocation>
</comment>
<dbReference type="AlphaFoldDB" id="C1GQ35"/>
<dbReference type="InterPro" id="IPR011992">
    <property type="entry name" value="EF-hand-dom_pair"/>
</dbReference>